<feature type="transmembrane region" description="Helical" evidence="2">
    <location>
        <begin position="580"/>
        <end position="601"/>
    </location>
</feature>
<gene>
    <name evidence="3" type="ORF">B0T24DRAFT_663325</name>
</gene>
<keyword evidence="2" id="KW-0812">Transmembrane</keyword>
<sequence length="602" mass="63883">MDHPRRGDDFQDPPTQRPPSPVSSLGSGSGSSSGSPLSDWSRLSALSQPPRQPPPVYSPPRTGPPSYSSDRSSSGRIAFAPSLPSPRESDDDIRAISSIYYDDLKKPDTKSWPNDKERPLPDKKPAVLHKKPTLLPLDAEPLPGLGTPRQRKRRRLACFGFGFCWMSNSACCITAGVICLVVLIAAIVPPTVILSSKPMPASPNSTATTVVTATVTQTPTTPPTVTVTGISTPTSTPTEAWALGGFDSLAGSIFYSDRSGNVVHIFSNGYVWNNATPFIVGRGAVAGSPVQAILDPHSQTHVVYISSSGELRGVTAPYTGYSYSTTSQTWYDSAVNVSGLVPAAVNGSFLRMYDVPQSTVYYYETATGTPMSVVATLMFRGTDGIIKRYGARNSPYNSQTGMYSLQWFVLDEAVPFLSGATMAESTYDAAGEGIDRVVIDDDRHTVEQRQTPHPQTNLLAFTSGEQVTLGRQHLMYLDETGALVRADLTGLGSNVTVSLSEILTSGATGGTRLATDSSSGNCGETFVDRLSYLGTYTVTTSVVDVKLPIVVTWGDPVDPAPQSTSNSGSGDSGDSWGKKIGAIVGAVFGFLVVWGIGAMCCD</sequence>
<protein>
    <submittedName>
        <fullName evidence="3">Uncharacterized protein</fullName>
    </submittedName>
</protein>
<name>A0AAE0KM82_9PEZI</name>
<accession>A0AAE0KM82</accession>
<keyword evidence="2" id="KW-0472">Membrane</keyword>
<feature type="region of interest" description="Disordered" evidence="1">
    <location>
        <begin position="1"/>
        <end position="91"/>
    </location>
</feature>
<reference evidence="3" key="2">
    <citation type="submission" date="2023-06" db="EMBL/GenBank/DDBJ databases">
        <authorList>
            <consortium name="Lawrence Berkeley National Laboratory"/>
            <person name="Haridas S."/>
            <person name="Hensen N."/>
            <person name="Bonometti L."/>
            <person name="Westerberg I."/>
            <person name="Brannstrom I.O."/>
            <person name="Guillou S."/>
            <person name="Cros-Aarteil S."/>
            <person name="Calhoun S."/>
            <person name="Kuo A."/>
            <person name="Mondo S."/>
            <person name="Pangilinan J."/>
            <person name="Riley R."/>
            <person name="Labutti K."/>
            <person name="Andreopoulos B."/>
            <person name="Lipzen A."/>
            <person name="Chen C."/>
            <person name="Yanf M."/>
            <person name="Daum C."/>
            <person name="Ng V."/>
            <person name="Clum A."/>
            <person name="Steindorff A."/>
            <person name="Ohm R."/>
            <person name="Martin F."/>
            <person name="Silar P."/>
            <person name="Natvig D."/>
            <person name="Lalanne C."/>
            <person name="Gautier V."/>
            <person name="Ament-Velasquez S.L."/>
            <person name="Kruys A."/>
            <person name="Hutchinson M.I."/>
            <person name="Powell A.J."/>
            <person name="Barry K."/>
            <person name="Miller A.N."/>
            <person name="Grigoriev I.V."/>
            <person name="Debuchy R."/>
            <person name="Gladieux P."/>
            <person name="Thoren M.H."/>
            <person name="Johannesson H."/>
        </authorList>
    </citation>
    <scope>NUCLEOTIDE SEQUENCE</scope>
    <source>
        <strain evidence="3">CBS 958.72</strain>
    </source>
</reference>
<comment type="caution">
    <text evidence="3">The sequence shown here is derived from an EMBL/GenBank/DDBJ whole genome shotgun (WGS) entry which is preliminary data.</text>
</comment>
<dbReference type="Proteomes" id="UP001287356">
    <property type="component" value="Unassembled WGS sequence"/>
</dbReference>
<feature type="compositionally biased region" description="Pro residues" evidence="1">
    <location>
        <begin position="50"/>
        <end position="63"/>
    </location>
</feature>
<evidence type="ECO:0000313" key="4">
    <source>
        <dbReference type="Proteomes" id="UP001287356"/>
    </source>
</evidence>
<proteinExistence type="predicted"/>
<organism evidence="3 4">
    <name type="scientific">Lasiosphaeria ovina</name>
    <dbReference type="NCBI Taxonomy" id="92902"/>
    <lineage>
        <taxon>Eukaryota</taxon>
        <taxon>Fungi</taxon>
        <taxon>Dikarya</taxon>
        <taxon>Ascomycota</taxon>
        <taxon>Pezizomycotina</taxon>
        <taxon>Sordariomycetes</taxon>
        <taxon>Sordariomycetidae</taxon>
        <taxon>Sordariales</taxon>
        <taxon>Lasiosphaeriaceae</taxon>
        <taxon>Lasiosphaeria</taxon>
    </lineage>
</organism>
<keyword evidence="4" id="KW-1185">Reference proteome</keyword>
<keyword evidence="2" id="KW-1133">Transmembrane helix</keyword>
<feature type="compositionally biased region" description="Low complexity" evidence="1">
    <location>
        <begin position="22"/>
        <end position="49"/>
    </location>
</feature>
<evidence type="ECO:0000256" key="2">
    <source>
        <dbReference type="SAM" id="Phobius"/>
    </source>
</evidence>
<dbReference type="AlphaFoldDB" id="A0AAE0KM82"/>
<feature type="transmembrane region" description="Helical" evidence="2">
    <location>
        <begin position="156"/>
        <end position="188"/>
    </location>
</feature>
<dbReference type="EMBL" id="JAULSN010000002">
    <property type="protein sequence ID" value="KAK3379069.1"/>
    <property type="molecule type" value="Genomic_DNA"/>
</dbReference>
<reference evidence="3" key="1">
    <citation type="journal article" date="2023" name="Mol. Phylogenet. Evol.">
        <title>Genome-scale phylogeny and comparative genomics of the fungal order Sordariales.</title>
        <authorList>
            <person name="Hensen N."/>
            <person name="Bonometti L."/>
            <person name="Westerberg I."/>
            <person name="Brannstrom I.O."/>
            <person name="Guillou S."/>
            <person name="Cros-Aarteil S."/>
            <person name="Calhoun S."/>
            <person name="Haridas S."/>
            <person name="Kuo A."/>
            <person name="Mondo S."/>
            <person name="Pangilinan J."/>
            <person name="Riley R."/>
            <person name="LaButti K."/>
            <person name="Andreopoulos B."/>
            <person name="Lipzen A."/>
            <person name="Chen C."/>
            <person name="Yan M."/>
            <person name="Daum C."/>
            <person name="Ng V."/>
            <person name="Clum A."/>
            <person name="Steindorff A."/>
            <person name="Ohm R.A."/>
            <person name="Martin F."/>
            <person name="Silar P."/>
            <person name="Natvig D.O."/>
            <person name="Lalanne C."/>
            <person name="Gautier V."/>
            <person name="Ament-Velasquez S.L."/>
            <person name="Kruys A."/>
            <person name="Hutchinson M.I."/>
            <person name="Powell A.J."/>
            <person name="Barry K."/>
            <person name="Miller A.N."/>
            <person name="Grigoriev I.V."/>
            <person name="Debuchy R."/>
            <person name="Gladieux P."/>
            <person name="Hiltunen Thoren M."/>
            <person name="Johannesson H."/>
        </authorList>
    </citation>
    <scope>NUCLEOTIDE SEQUENCE</scope>
    <source>
        <strain evidence="3">CBS 958.72</strain>
    </source>
</reference>
<evidence type="ECO:0000256" key="1">
    <source>
        <dbReference type="SAM" id="MobiDB-lite"/>
    </source>
</evidence>
<dbReference type="Gene3D" id="2.120.10.70">
    <property type="entry name" value="Fucose-specific lectin"/>
    <property type="match status" value="1"/>
</dbReference>
<evidence type="ECO:0000313" key="3">
    <source>
        <dbReference type="EMBL" id="KAK3379069.1"/>
    </source>
</evidence>